<accession>A0A1G2E2Q8</accession>
<organism evidence="4 5">
    <name type="scientific">Candidatus Nealsonbacteria bacterium RIFCSPHIGHO2_01_FULL_38_55</name>
    <dbReference type="NCBI Taxonomy" id="1801664"/>
    <lineage>
        <taxon>Bacteria</taxon>
        <taxon>Candidatus Nealsoniibacteriota</taxon>
    </lineage>
</organism>
<evidence type="ECO:0000256" key="1">
    <source>
        <dbReference type="ARBA" id="ARBA00007430"/>
    </source>
</evidence>
<dbReference type="InterPro" id="IPR036291">
    <property type="entry name" value="NAD(P)-bd_dom_sf"/>
</dbReference>
<dbReference type="InterPro" id="IPR003869">
    <property type="entry name" value="Polysac_CapD-like"/>
</dbReference>
<dbReference type="SUPFAM" id="SSF51735">
    <property type="entry name" value="NAD(P)-binding Rossmann-fold domains"/>
    <property type="match status" value="2"/>
</dbReference>
<proteinExistence type="inferred from homology"/>
<name>A0A1G2E2Q8_9BACT</name>
<dbReference type="Pfam" id="PF13727">
    <property type="entry name" value="CoA_binding_3"/>
    <property type="match status" value="1"/>
</dbReference>
<dbReference type="CDD" id="cd05237">
    <property type="entry name" value="UDP_invert_4-6DH_SDR_e"/>
    <property type="match status" value="1"/>
</dbReference>
<evidence type="ECO:0000256" key="2">
    <source>
        <dbReference type="SAM" id="Phobius"/>
    </source>
</evidence>
<feature type="transmembrane region" description="Helical" evidence="2">
    <location>
        <begin position="82"/>
        <end position="103"/>
    </location>
</feature>
<evidence type="ECO:0000259" key="3">
    <source>
        <dbReference type="Pfam" id="PF02719"/>
    </source>
</evidence>
<comment type="caution">
    <text evidence="4">The sequence shown here is derived from an EMBL/GenBank/DDBJ whole genome shotgun (WGS) entry which is preliminary data.</text>
</comment>
<dbReference type="PANTHER" id="PTHR43318">
    <property type="entry name" value="UDP-N-ACETYLGLUCOSAMINE 4,6-DEHYDRATASE"/>
    <property type="match status" value="1"/>
</dbReference>
<keyword evidence="2" id="KW-1133">Transmembrane helix</keyword>
<feature type="domain" description="Polysaccharide biosynthesis protein CapD-like" evidence="3">
    <location>
        <begin position="296"/>
        <end position="578"/>
    </location>
</feature>
<feature type="transmembrane region" description="Helical" evidence="2">
    <location>
        <begin position="115"/>
        <end position="134"/>
    </location>
</feature>
<evidence type="ECO:0000313" key="5">
    <source>
        <dbReference type="Proteomes" id="UP000177360"/>
    </source>
</evidence>
<gene>
    <name evidence="4" type="ORF">A2626_00260</name>
</gene>
<dbReference type="EMBL" id="MHLZ01000013">
    <property type="protein sequence ID" value="OGZ20083.1"/>
    <property type="molecule type" value="Genomic_DNA"/>
</dbReference>
<dbReference type="Pfam" id="PF02719">
    <property type="entry name" value="Polysacc_synt_2"/>
    <property type="match status" value="1"/>
</dbReference>
<feature type="transmembrane region" description="Helical" evidence="2">
    <location>
        <begin position="12"/>
        <end position="35"/>
    </location>
</feature>
<evidence type="ECO:0000313" key="4">
    <source>
        <dbReference type="EMBL" id="OGZ20083.1"/>
    </source>
</evidence>
<sequence length="626" mass="70459">MFSLRRNTKIRFLFFLSADIILITLSVVFAFILRFDGQIPSQYFENGNILAIIILSLLFSIPIFYFFRLYFFSWSYVSAHELIALFKAIITIFFFLTAVFLIFSGQQFFQGFPRSIIIISCFLIFVFCGGIRFSKRVWISLFRKEEKNKAQKVLIVGAGDAGEQILRNMINLKNSLFFPIGFVDDNPVKSGITIHGVKVLGKIKDIPEIASKNEIKQLIIALPSAGSDTIKIAVGLGRKAGLQNIKIVPTLNEIIGGQISIKDLRQIQVEDLLGRDPVSLFLDKKSIEDFIRDKKVLITGAAGSIGSELTRQIAKFQPSLLLLLDQDETGIFNISEEIKNKFPHLKITSLVADICEEEKIRRIFNKCRPNIVFHAAAYKHVPLMEKQPDEAIRNNIFGAKIIAETALNFGTEKFIFISTDKAVNPSSIMGATKRIGEMLCQTLNQKNNTKFVSVRFGNVLGSRGSVIPIFKEQIKRGGPVEITHPEMKRYFMLIPEACLLVMQAGAMGRGGEVFVLDMGRPIKILDLAREMIFLSGFKPDKDIPIVFTKPRAGEKLFEEMLTAEEGAVSTQNQKIFKANLSAVDKEKLKQAIEKLKAAAARNSKEEMQDILKEEIPSYKPYEVDEN</sequence>
<reference evidence="4 5" key="1">
    <citation type="journal article" date="2016" name="Nat. Commun.">
        <title>Thousands of microbial genomes shed light on interconnected biogeochemical processes in an aquifer system.</title>
        <authorList>
            <person name="Anantharaman K."/>
            <person name="Brown C.T."/>
            <person name="Hug L.A."/>
            <person name="Sharon I."/>
            <person name="Castelle C.J."/>
            <person name="Probst A.J."/>
            <person name="Thomas B.C."/>
            <person name="Singh A."/>
            <person name="Wilkins M.J."/>
            <person name="Karaoz U."/>
            <person name="Brodie E.L."/>
            <person name="Williams K.H."/>
            <person name="Hubbard S.S."/>
            <person name="Banfield J.F."/>
        </authorList>
    </citation>
    <scope>NUCLEOTIDE SEQUENCE [LARGE SCALE GENOMIC DNA]</scope>
</reference>
<dbReference type="PANTHER" id="PTHR43318:SF1">
    <property type="entry name" value="POLYSACCHARIDE BIOSYNTHESIS PROTEIN EPSC-RELATED"/>
    <property type="match status" value="1"/>
</dbReference>
<feature type="transmembrane region" description="Helical" evidence="2">
    <location>
        <begin position="47"/>
        <end position="70"/>
    </location>
</feature>
<protein>
    <recommendedName>
        <fullName evidence="3">Polysaccharide biosynthesis protein CapD-like domain-containing protein</fullName>
    </recommendedName>
</protein>
<dbReference type="AlphaFoldDB" id="A0A1G2E2Q8"/>
<keyword evidence="2" id="KW-0812">Transmembrane</keyword>
<dbReference type="InterPro" id="IPR051203">
    <property type="entry name" value="Polysaccharide_Synthase-Rel"/>
</dbReference>
<comment type="similarity">
    <text evidence="1">Belongs to the polysaccharide synthase family.</text>
</comment>
<dbReference type="Gene3D" id="3.40.50.720">
    <property type="entry name" value="NAD(P)-binding Rossmann-like Domain"/>
    <property type="match status" value="2"/>
</dbReference>
<dbReference type="Proteomes" id="UP000177360">
    <property type="component" value="Unassembled WGS sequence"/>
</dbReference>
<keyword evidence="2" id="KW-0472">Membrane</keyword>